<keyword evidence="1" id="KW-0472">Membrane</keyword>
<reference evidence="3" key="1">
    <citation type="submission" date="2023-07" db="EMBL/GenBank/DDBJ databases">
        <authorList>
            <person name="Stuckert A."/>
        </authorList>
    </citation>
    <scope>NUCLEOTIDE SEQUENCE</scope>
</reference>
<dbReference type="Pfam" id="PF07662">
    <property type="entry name" value="Nucleos_tra2_C"/>
    <property type="match status" value="1"/>
</dbReference>
<gene>
    <name evidence="3" type="ORF">RIMI_LOCUS10354371</name>
</gene>
<dbReference type="EMBL" id="CAUEEQ010022278">
    <property type="protein sequence ID" value="CAJ0944290.1"/>
    <property type="molecule type" value="Genomic_DNA"/>
</dbReference>
<dbReference type="PANTHER" id="PTHR10590">
    <property type="entry name" value="SODIUM/NUCLEOSIDE COTRANSPORTER"/>
    <property type="match status" value="1"/>
</dbReference>
<keyword evidence="1" id="KW-0812">Transmembrane</keyword>
<feature type="transmembrane region" description="Helical" evidence="1">
    <location>
        <begin position="5"/>
        <end position="22"/>
    </location>
</feature>
<dbReference type="InterPro" id="IPR008276">
    <property type="entry name" value="C_nuclsd_transpt"/>
</dbReference>
<dbReference type="Proteomes" id="UP001176940">
    <property type="component" value="Unassembled WGS sequence"/>
</dbReference>
<name>A0ABN9LKP1_9NEOB</name>
<sequence length="176" mass="19741">MELKLILSYIFMPVAFMMGVEWDEADLVGEMLGTKIILNEFVAYRMLADYKANRIEGVEEWIDGSRQWISERAEIITTFALCGFANISSIGIMLGGLSSMAQERKGDLAKVVVRALMTGACVSFVNASIAGILFTPRDSVNCIPFLGDIDPYGNKTYHLYVCCKDIYEREGQRLQR</sequence>
<evidence type="ECO:0000259" key="2">
    <source>
        <dbReference type="Pfam" id="PF07662"/>
    </source>
</evidence>
<feature type="domain" description="Concentrative nucleoside transporter C-terminal" evidence="2">
    <location>
        <begin position="2"/>
        <end position="131"/>
    </location>
</feature>
<feature type="transmembrane region" description="Helical" evidence="1">
    <location>
        <begin position="111"/>
        <end position="134"/>
    </location>
</feature>
<accession>A0ABN9LKP1</accession>
<comment type="caution">
    <text evidence="3">The sequence shown here is derived from an EMBL/GenBank/DDBJ whole genome shotgun (WGS) entry which is preliminary data.</text>
</comment>
<dbReference type="InterPro" id="IPR011657">
    <property type="entry name" value="CNT_C_dom"/>
</dbReference>
<evidence type="ECO:0000313" key="3">
    <source>
        <dbReference type="EMBL" id="CAJ0944290.1"/>
    </source>
</evidence>
<protein>
    <recommendedName>
        <fullName evidence="2">Concentrative nucleoside transporter C-terminal domain-containing protein</fullName>
    </recommendedName>
</protein>
<organism evidence="3 4">
    <name type="scientific">Ranitomeya imitator</name>
    <name type="common">mimic poison frog</name>
    <dbReference type="NCBI Taxonomy" id="111125"/>
    <lineage>
        <taxon>Eukaryota</taxon>
        <taxon>Metazoa</taxon>
        <taxon>Chordata</taxon>
        <taxon>Craniata</taxon>
        <taxon>Vertebrata</taxon>
        <taxon>Euteleostomi</taxon>
        <taxon>Amphibia</taxon>
        <taxon>Batrachia</taxon>
        <taxon>Anura</taxon>
        <taxon>Neobatrachia</taxon>
        <taxon>Hyloidea</taxon>
        <taxon>Dendrobatidae</taxon>
        <taxon>Dendrobatinae</taxon>
        <taxon>Ranitomeya</taxon>
    </lineage>
</organism>
<dbReference type="PANTHER" id="PTHR10590:SF22">
    <property type="entry name" value="SODIUM_NUCLEOSIDE COTRANSPORTER"/>
    <property type="match status" value="1"/>
</dbReference>
<evidence type="ECO:0000313" key="4">
    <source>
        <dbReference type="Proteomes" id="UP001176940"/>
    </source>
</evidence>
<keyword evidence="4" id="KW-1185">Reference proteome</keyword>
<evidence type="ECO:0000256" key="1">
    <source>
        <dbReference type="SAM" id="Phobius"/>
    </source>
</evidence>
<feature type="transmembrane region" description="Helical" evidence="1">
    <location>
        <begin position="75"/>
        <end position="99"/>
    </location>
</feature>
<keyword evidence="1" id="KW-1133">Transmembrane helix</keyword>
<proteinExistence type="predicted"/>